<proteinExistence type="predicted"/>
<gene>
    <name evidence="3" type="ORF">HHI36_023544</name>
</gene>
<dbReference type="CDD" id="cd13258">
    <property type="entry name" value="PH_PLEKHJ1"/>
    <property type="match status" value="1"/>
</dbReference>
<accession>A0ABD2PHD9</accession>
<feature type="domain" description="PH" evidence="2">
    <location>
        <begin position="25"/>
        <end position="134"/>
    </location>
</feature>
<sequence length="220" mass="26062">MIDSKLSYNMRYNDRELIKFSNENTPKLEGVLQHMKPVGKEWSDWYQQSTFKERYFKLFSNLLFYYKLNEPEPLGILVLENAHIAYEQKGIPFAFSITFKVNNKIRDNDVKHIFSCRCEEDVNKWVSFLKMASYEYWRTQYHILKAKISMKTGEDPVLDYMKNNITPIKLVNGKNKSICTKKATFHSHIEFTDSNNFVEIKRYSESTSSKVTAVQNLIEF</sequence>
<comment type="caution">
    <text evidence="3">The sequence shown here is derived from an EMBL/GenBank/DDBJ whole genome shotgun (WGS) entry which is preliminary data.</text>
</comment>
<evidence type="ECO:0000313" key="3">
    <source>
        <dbReference type="EMBL" id="KAL3290184.1"/>
    </source>
</evidence>
<dbReference type="Proteomes" id="UP001516400">
    <property type="component" value="Unassembled WGS sequence"/>
</dbReference>
<dbReference type="InterPro" id="IPR045188">
    <property type="entry name" value="Boi1/Boi2-like"/>
</dbReference>
<reference evidence="3 4" key="1">
    <citation type="journal article" date="2021" name="BMC Biol.">
        <title>Horizontally acquired antibacterial genes associated with adaptive radiation of ladybird beetles.</title>
        <authorList>
            <person name="Li H.S."/>
            <person name="Tang X.F."/>
            <person name="Huang Y.H."/>
            <person name="Xu Z.Y."/>
            <person name="Chen M.L."/>
            <person name="Du X.Y."/>
            <person name="Qiu B.Y."/>
            <person name="Chen P.T."/>
            <person name="Zhang W."/>
            <person name="Slipinski A."/>
            <person name="Escalona H.E."/>
            <person name="Waterhouse R.M."/>
            <person name="Zwick A."/>
            <person name="Pang H."/>
        </authorList>
    </citation>
    <scope>NUCLEOTIDE SEQUENCE [LARGE SCALE GENOMIC DNA]</scope>
    <source>
        <strain evidence="3">SYSU2018</strain>
    </source>
</reference>
<dbReference type="InterPro" id="IPR001849">
    <property type="entry name" value="PH_domain"/>
</dbReference>
<dbReference type="PANTHER" id="PTHR22902">
    <property type="entry name" value="SESQUIPEDALIAN"/>
    <property type="match status" value="1"/>
</dbReference>
<dbReference type="PANTHER" id="PTHR22902:SF9">
    <property type="entry name" value="PLECKSTRIN HOMOLOGY DOMAIN-CONTAINING FAMILY J MEMBER 1"/>
    <property type="match status" value="1"/>
</dbReference>
<dbReference type="Gene3D" id="2.30.29.30">
    <property type="entry name" value="Pleckstrin-homology domain (PH domain)/Phosphotyrosine-binding domain (PTB)"/>
    <property type="match status" value="1"/>
</dbReference>
<dbReference type="EMBL" id="JABFTP020000186">
    <property type="protein sequence ID" value="KAL3290184.1"/>
    <property type="molecule type" value="Genomic_DNA"/>
</dbReference>
<evidence type="ECO:0000313" key="4">
    <source>
        <dbReference type="Proteomes" id="UP001516400"/>
    </source>
</evidence>
<dbReference type="AlphaFoldDB" id="A0ABD2PHD9"/>
<organism evidence="3 4">
    <name type="scientific">Cryptolaemus montrouzieri</name>
    <dbReference type="NCBI Taxonomy" id="559131"/>
    <lineage>
        <taxon>Eukaryota</taxon>
        <taxon>Metazoa</taxon>
        <taxon>Ecdysozoa</taxon>
        <taxon>Arthropoda</taxon>
        <taxon>Hexapoda</taxon>
        <taxon>Insecta</taxon>
        <taxon>Pterygota</taxon>
        <taxon>Neoptera</taxon>
        <taxon>Endopterygota</taxon>
        <taxon>Coleoptera</taxon>
        <taxon>Polyphaga</taxon>
        <taxon>Cucujiformia</taxon>
        <taxon>Coccinelloidea</taxon>
        <taxon>Coccinellidae</taxon>
        <taxon>Scymninae</taxon>
        <taxon>Scymnini</taxon>
        <taxon>Cryptolaemus</taxon>
    </lineage>
</organism>
<keyword evidence="4" id="KW-1185">Reference proteome</keyword>
<evidence type="ECO:0000259" key="2">
    <source>
        <dbReference type="PROSITE" id="PS50003"/>
    </source>
</evidence>
<protein>
    <recommendedName>
        <fullName evidence="1">Pleckstrin homology domain-containing family J member 1</fullName>
    </recommendedName>
</protein>
<evidence type="ECO:0000256" key="1">
    <source>
        <dbReference type="ARBA" id="ARBA00041004"/>
    </source>
</evidence>
<name>A0ABD2PHD9_9CUCU</name>
<dbReference type="SMART" id="SM00233">
    <property type="entry name" value="PH"/>
    <property type="match status" value="1"/>
</dbReference>
<dbReference type="Pfam" id="PF00169">
    <property type="entry name" value="PH"/>
    <property type="match status" value="1"/>
</dbReference>
<dbReference type="PROSITE" id="PS50003">
    <property type="entry name" value="PH_DOMAIN"/>
    <property type="match status" value="1"/>
</dbReference>
<dbReference type="InterPro" id="IPR011993">
    <property type="entry name" value="PH-like_dom_sf"/>
</dbReference>
<dbReference type="SUPFAM" id="SSF50729">
    <property type="entry name" value="PH domain-like"/>
    <property type="match status" value="1"/>
</dbReference>